<feature type="binding site" evidence="11">
    <location>
        <position position="145"/>
    </location>
    <ligand>
        <name>Mg(2+)</name>
        <dbReference type="ChEBI" id="CHEBI:18420"/>
    </ligand>
</feature>
<protein>
    <recommendedName>
        <fullName evidence="9">Glutathione synthetase</fullName>
        <shortName evidence="9">GSH-S</shortName>
        <ecNumber evidence="9">6.3.2.3</ecNumber>
    </recommendedName>
</protein>
<dbReference type="InterPro" id="IPR037013">
    <property type="entry name" value="GSH-S_sub-bd_sf"/>
</dbReference>
<dbReference type="SUPFAM" id="SSF56059">
    <property type="entry name" value="Glutathione synthetase ATP-binding domain-like"/>
    <property type="match status" value="1"/>
</dbReference>
<keyword evidence="7 9" id="KW-0067">ATP-binding</keyword>
<dbReference type="GO" id="GO:0005524">
    <property type="term" value="F:ATP binding"/>
    <property type="evidence" value="ECO:0007669"/>
    <property type="project" value="UniProtKB-UniRule"/>
</dbReference>
<accession>A0A9D4Z141</accession>
<dbReference type="PIRSF" id="PIRSF001558">
    <property type="entry name" value="GSHase"/>
    <property type="match status" value="1"/>
</dbReference>
<keyword evidence="6 9" id="KW-0547">Nucleotide-binding</keyword>
<proteinExistence type="inferred from homology"/>
<feature type="binding site" evidence="11">
    <location>
        <position position="143"/>
    </location>
    <ligand>
        <name>Mg(2+)</name>
        <dbReference type="ChEBI" id="CHEBI:18420"/>
    </ligand>
</feature>
<sequence>MPAAVADIVADPAALAELVDDAVVWASQHGLLVGAGLSEPACAAVHAPLALLPVPYPRETFLRAQRAALAFNSMINAVAQDETYLQNVLAAAAQEDEFTARLLRVYEETAKERHARAGTDAVLAVLRSDYMLHTPTNSLLQVELNTIASSFGCLSTLVARMHRYLMGRAGVSPAQVAALPEHNAMDSIVDAMGAAAADYGVQGGVMVMVVQPGERNSYDQQWLQTRLWERHGVRTLRRSLAQLAADGRLSEGGRLEVSGHPVAVVYFRAGYTPDDYPSEAEWAARVLVEQCDAYKCPTVAFQLAGAKKIQQDLARPGVVERYAASAEDAALLRGFFAGQWALEDLSEPDTAAVVADAVANPERYVLKPQREGGGNNFYGAELRQRLQQGGGGLAAYILMQRIQPPVQPAIMVRGGKAVQADTLSELGVYSTYVRRGDRVLLSAEAGHLVRTKSADSNEGGVAAGFAVLDSPMLV</sequence>
<comment type="cofactor">
    <cofactor evidence="9 11">
        <name>Mg(2+)</name>
        <dbReference type="ChEBI" id="CHEBI:18420"/>
    </cofactor>
    <text evidence="9 11">Binds 1 Mg(2+) ion per subunit.</text>
</comment>
<dbReference type="AlphaFoldDB" id="A0A9D4Z141"/>
<dbReference type="PANTHER" id="PTHR11130">
    <property type="entry name" value="GLUTATHIONE SYNTHETASE"/>
    <property type="match status" value="1"/>
</dbReference>
<dbReference type="EMBL" id="SIDB01000001">
    <property type="protein sequence ID" value="KAI3437948.1"/>
    <property type="molecule type" value="Genomic_DNA"/>
</dbReference>
<comment type="similarity">
    <text evidence="2 9">Belongs to the eukaryotic GSH synthase family.</text>
</comment>
<dbReference type="GO" id="GO:0005829">
    <property type="term" value="C:cytosol"/>
    <property type="evidence" value="ECO:0007669"/>
    <property type="project" value="TreeGrafter"/>
</dbReference>
<feature type="binding site" evidence="10">
    <location>
        <position position="452"/>
    </location>
    <ligand>
        <name>ATP</name>
        <dbReference type="ChEBI" id="CHEBI:30616"/>
    </ligand>
</feature>
<keyword evidence="3 9" id="KW-0436">Ligase</keyword>
<feature type="binding site" evidence="10">
    <location>
        <position position="378"/>
    </location>
    <ligand>
        <name>ATP</name>
        <dbReference type="ChEBI" id="CHEBI:30616"/>
    </ligand>
</feature>
<dbReference type="InterPro" id="IPR005615">
    <property type="entry name" value="Glutathione_synthase"/>
</dbReference>
<feature type="binding site" evidence="10">
    <location>
        <position position="450"/>
    </location>
    <ligand>
        <name>substrate</name>
    </ligand>
</feature>
<feature type="binding site" evidence="12">
    <location>
        <begin position="214"/>
        <end position="216"/>
    </location>
    <ligand>
        <name>substrate</name>
    </ligand>
</feature>
<feature type="binding site" evidence="10">
    <location>
        <begin position="399"/>
        <end position="402"/>
    </location>
    <ligand>
        <name>ATP</name>
        <dbReference type="ChEBI" id="CHEBI:30616"/>
    </ligand>
</feature>
<dbReference type="Gene3D" id="1.10.1080.10">
    <property type="entry name" value="Glutathione Synthetase, Chain A, domain 3"/>
    <property type="match status" value="1"/>
</dbReference>
<dbReference type="NCBIfam" id="TIGR01986">
    <property type="entry name" value="glut_syn_euk"/>
    <property type="match status" value="1"/>
</dbReference>
<gene>
    <name evidence="14" type="ORF">D9Q98_000392</name>
</gene>
<evidence type="ECO:0000313" key="14">
    <source>
        <dbReference type="EMBL" id="KAI3437948.1"/>
    </source>
</evidence>
<dbReference type="Gene3D" id="3.30.1490.80">
    <property type="match status" value="1"/>
</dbReference>
<feature type="binding site" evidence="11">
    <location>
        <position position="371"/>
    </location>
    <ligand>
        <name>Mg(2+)</name>
        <dbReference type="ChEBI" id="CHEBI:18420"/>
    </ligand>
</feature>
<comment type="catalytic activity">
    <reaction evidence="9">
        <text>gamma-L-glutamyl-L-cysteine + glycine + ATP = glutathione + ADP + phosphate + H(+)</text>
        <dbReference type="Rhea" id="RHEA:13557"/>
        <dbReference type="ChEBI" id="CHEBI:15378"/>
        <dbReference type="ChEBI" id="CHEBI:30616"/>
        <dbReference type="ChEBI" id="CHEBI:43474"/>
        <dbReference type="ChEBI" id="CHEBI:57305"/>
        <dbReference type="ChEBI" id="CHEBI:57925"/>
        <dbReference type="ChEBI" id="CHEBI:58173"/>
        <dbReference type="ChEBI" id="CHEBI:456216"/>
        <dbReference type="EC" id="6.3.2.3"/>
    </reaction>
</comment>
<dbReference type="Proteomes" id="UP001055712">
    <property type="component" value="Unassembled WGS sequence"/>
</dbReference>
<feature type="binding site" evidence="10">
    <location>
        <position position="307"/>
    </location>
    <ligand>
        <name>ATP</name>
        <dbReference type="ChEBI" id="CHEBI:30616"/>
    </ligand>
</feature>
<feature type="binding site" evidence="12">
    <location>
        <begin position="268"/>
        <end position="271"/>
    </location>
    <ligand>
        <name>substrate</name>
    </ligand>
</feature>
<feature type="binding site" evidence="12">
    <location>
        <begin position="461"/>
        <end position="462"/>
    </location>
    <ligand>
        <name>substrate</name>
    </ligand>
</feature>
<evidence type="ECO:0000259" key="13">
    <source>
        <dbReference type="Pfam" id="PF03199"/>
    </source>
</evidence>
<dbReference type="InterPro" id="IPR004887">
    <property type="entry name" value="GSH_synth_subst-bd"/>
</dbReference>
<dbReference type="Pfam" id="PF03917">
    <property type="entry name" value="GSH_synth_ATP"/>
    <property type="match status" value="1"/>
</dbReference>
<comment type="pathway">
    <text evidence="1 9">Sulfur metabolism; glutathione biosynthesis; glutathione from L-cysteine and L-glutamate: step 2/2.</text>
</comment>
<dbReference type="InterPro" id="IPR014049">
    <property type="entry name" value="Glutathione_synthase_N_euk"/>
</dbReference>
<dbReference type="SUPFAM" id="SSF52440">
    <property type="entry name" value="PreATP-grasp domain"/>
    <property type="match status" value="1"/>
</dbReference>
<reference evidence="14" key="1">
    <citation type="journal article" date="2019" name="Plant J.">
        <title>Chlorella vulgaris genome assembly and annotation reveals the molecular basis for metabolic acclimation to high light conditions.</title>
        <authorList>
            <person name="Cecchin M."/>
            <person name="Marcolungo L."/>
            <person name="Rossato M."/>
            <person name="Girolomoni L."/>
            <person name="Cosentino E."/>
            <person name="Cuine S."/>
            <person name="Li-Beisson Y."/>
            <person name="Delledonne M."/>
            <person name="Ballottari M."/>
        </authorList>
    </citation>
    <scope>NUCLEOTIDE SEQUENCE</scope>
    <source>
        <strain evidence="14">211/11P</strain>
    </source>
</reference>
<feature type="domain" description="Glutathione synthase substrate-binding" evidence="13">
    <location>
        <begin position="205"/>
        <end position="304"/>
    </location>
</feature>
<dbReference type="GO" id="GO:0000287">
    <property type="term" value="F:magnesium ion binding"/>
    <property type="evidence" value="ECO:0007669"/>
    <property type="project" value="UniProtKB-UniRule"/>
</dbReference>
<dbReference type="InterPro" id="IPR014042">
    <property type="entry name" value="Glutathione_synthase_a-hlx"/>
</dbReference>
<name>A0A9D4Z141_CHLVU</name>
<keyword evidence="4 9" id="KW-0317">Glutathione biosynthesis</keyword>
<evidence type="ECO:0000256" key="3">
    <source>
        <dbReference type="ARBA" id="ARBA00022598"/>
    </source>
</evidence>
<evidence type="ECO:0000256" key="12">
    <source>
        <dbReference type="PIRSR" id="PIRSR001558-3"/>
    </source>
</evidence>
<feature type="binding site" evidence="12">
    <location>
        <begin position="147"/>
        <end position="150"/>
    </location>
    <ligand>
        <name>substrate</name>
    </ligand>
</feature>
<dbReference type="GO" id="GO:0004363">
    <property type="term" value="F:glutathione synthase activity"/>
    <property type="evidence" value="ECO:0007669"/>
    <property type="project" value="UniProtKB-UniRule"/>
</dbReference>
<evidence type="ECO:0000256" key="8">
    <source>
        <dbReference type="ARBA" id="ARBA00022842"/>
    </source>
</evidence>
<dbReference type="InterPro" id="IPR016185">
    <property type="entry name" value="PreATP-grasp_dom_sf"/>
</dbReference>
<dbReference type="PANTHER" id="PTHR11130:SF0">
    <property type="entry name" value="GLUTATHIONE SYNTHETASE"/>
    <property type="match status" value="1"/>
</dbReference>
<dbReference type="InterPro" id="IPR014709">
    <property type="entry name" value="Glutathione_synthase_C_euk"/>
</dbReference>
<keyword evidence="8 9" id="KW-0460">Magnesium</keyword>
<evidence type="ECO:0000256" key="7">
    <source>
        <dbReference type="ARBA" id="ARBA00022840"/>
    </source>
</evidence>
<evidence type="ECO:0000256" key="1">
    <source>
        <dbReference type="ARBA" id="ARBA00004965"/>
    </source>
</evidence>
<keyword evidence="15" id="KW-1185">Reference proteome</keyword>
<dbReference type="Gene3D" id="3.40.50.1760">
    <property type="entry name" value="Glutathione synthase, substrate-binding domain superfamily, eukaryotic"/>
    <property type="match status" value="1"/>
</dbReference>
<comment type="caution">
    <text evidence="14">The sequence shown here is derived from an EMBL/GenBank/DDBJ whole genome shotgun (WGS) entry which is preliminary data.</text>
</comment>
<evidence type="ECO:0000256" key="6">
    <source>
        <dbReference type="ARBA" id="ARBA00022741"/>
    </source>
</evidence>
<feature type="binding site" evidence="10">
    <location>
        <position position="425"/>
    </location>
    <ligand>
        <name>ATP</name>
        <dbReference type="ChEBI" id="CHEBI:30616"/>
    </ligand>
</feature>
<evidence type="ECO:0000256" key="5">
    <source>
        <dbReference type="ARBA" id="ARBA00022723"/>
    </source>
</evidence>
<keyword evidence="5 9" id="KW-0479">Metal-binding</keyword>
<dbReference type="Pfam" id="PF03199">
    <property type="entry name" value="GSH_synthase"/>
    <property type="match status" value="1"/>
</dbReference>
<evidence type="ECO:0000313" key="15">
    <source>
        <dbReference type="Proteomes" id="UP001055712"/>
    </source>
</evidence>
<reference evidence="14" key="2">
    <citation type="submission" date="2020-11" db="EMBL/GenBank/DDBJ databases">
        <authorList>
            <person name="Cecchin M."/>
            <person name="Marcolungo L."/>
            <person name="Rossato M."/>
            <person name="Girolomoni L."/>
            <person name="Cosentino E."/>
            <person name="Cuine S."/>
            <person name="Li-Beisson Y."/>
            <person name="Delledonne M."/>
            <person name="Ballottari M."/>
        </authorList>
    </citation>
    <scope>NUCLEOTIDE SEQUENCE</scope>
    <source>
        <strain evidence="14">211/11P</strain>
        <tissue evidence="14">Whole cell</tissue>
    </source>
</reference>
<evidence type="ECO:0000256" key="10">
    <source>
        <dbReference type="PIRSR" id="PIRSR001558-1"/>
    </source>
</evidence>
<evidence type="ECO:0000256" key="2">
    <source>
        <dbReference type="ARBA" id="ARBA00010385"/>
    </source>
</evidence>
<feature type="binding site" evidence="10">
    <location>
        <position position="127"/>
    </location>
    <ligand>
        <name>substrate</name>
    </ligand>
</feature>
<dbReference type="Gene3D" id="3.30.470.20">
    <property type="entry name" value="ATP-grasp fold, B domain"/>
    <property type="match status" value="1"/>
</dbReference>
<dbReference type="Gene3D" id="3.30.1490.50">
    <property type="match status" value="1"/>
</dbReference>
<evidence type="ECO:0000256" key="11">
    <source>
        <dbReference type="PIRSR" id="PIRSR001558-2"/>
    </source>
</evidence>
<feature type="binding site" evidence="10">
    <location>
        <position position="220"/>
    </location>
    <ligand>
        <name>substrate</name>
    </ligand>
</feature>
<evidence type="ECO:0000256" key="4">
    <source>
        <dbReference type="ARBA" id="ARBA00022684"/>
    </source>
</evidence>
<feature type="binding site" evidence="10">
    <location>
        <position position="143"/>
    </location>
    <ligand>
        <name>ATP</name>
        <dbReference type="ChEBI" id="CHEBI:30616"/>
    </ligand>
</feature>
<dbReference type="OrthoDB" id="2020073at2759"/>
<dbReference type="EC" id="6.3.2.3" evidence="9"/>
<dbReference type="GO" id="GO:0043295">
    <property type="term" value="F:glutathione binding"/>
    <property type="evidence" value="ECO:0007669"/>
    <property type="project" value="UniProtKB-UniRule"/>
</dbReference>
<feature type="binding site" evidence="10">
    <location>
        <position position="458"/>
    </location>
    <ligand>
        <name>ATP</name>
        <dbReference type="ChEBI" id="CHEBI:30616"/>
    </ligand>
</feature>
<feature type="binding site" evidence="10">
    <location>
        <begin position="367"/>
        <end position="376"/>
    </location>
    <ligand>
        <name>ATP</name>
        <dbReference type="ChEBI" id="CHEBI:30616"/>
    </ligand>
</feature>
<evidence type="ECO:0000256" key="9">
    <source>
        <dbReference type="PIRNR" id="PIRNR001558"/>
    </source>
</evidence>
<organism evidence="14 15">
    <name type="scientific">Chlorella vulgaris</name>
    <name type="common">Green alga</name>
    <dbReference type="NCBI Taxonomy" id="3077"/>
    <lineage>
        <taxon>Eukaryota</taxon>
        <taxon>Viridiplantae</taxon>
        <taxon>Chlorophyta</taxon>
        <taxon>core chlorophytes</taxon>
        <taxon>Trebouxiophyceae</taxon>
        <taxon>Chlorellales</taxon>
        <taxon>Chlorellaceae</taxon>
        <taxon>Chlorella clade</taxon>
        <taxon>Chlorella</taxon>
    </lineage>
</organism>